<feature type="region of interest" description="Disordered" evidence="10">
    <location>
        <begin position="1"/>
        <end position="106"/>
    </location>
</feature>
<organism evidence="11">
    <name type="scientific">Ditylum brightwellii</name>
    <dbReference type="NCBI Taxonomy" id="49249"/>
    <lineage>
        <taxon>Eukaryota</taxon>
        <taxon>Sar</taxon>
        <taxon>Stramenopiles</taxon>
        <taxon>Ochrophyta</taxon>
        <taxon>Bacillariophyta</taxon>
        <taxon>Mediophyceae</taxon>
        <taxon>Lithodesmiophycidae</taxon>
        <taxon>Lithodesmiales</taxon>
        <taxon>Lithodesmiaceae</taxon>
        <taxon>Ditylum</taxon>
    </lineage>
</organism>
<feature type="transmembrane region" description="Helical" evidence="9">
    <location>
        <begin position="283"/>
        <end position="301"/>
    </location>
</feature>
<keyword evidence="4 9" id="KW-0256">Endoplasmic reticulum</keyword>
<name>A0A6U3VJX9_9STRA</name>
<feature type="compositionally biased region" description="Polar residues" evidence="10">
    <location>
        <begin position="1"/>
        <end position="52"/>
    </location>
</feature>
<dbReference type="PANTHER" id="PTHR14083">
    <property type="entry name" value="YIP1 INTERACTING FACTOR HOMOLOG YIF1 PROTEIN"/>
    <property type="match status" value="1"/>
</dbReference>
<feature type="transmembrane region" description="Helical" evidence="9">
    <location>
        <begin position="313"/>
        <end position="330"/>
    </location>
</feature>
<dbReference type="GO" id="GO:0005789">
    <property type="term" value="C:endoplasmic reticulum membrane"/>
    <property type="evidence" value="ECO:0007669"/>
    <property type="project" value="UniProtKB-SubCell"/>
</dbReference>
<dbReference type="GO" id="GO:0030134">
    <property type="term" value="C:COPII-coated ER to Golgi transport vesicle"/>
    <property type="evidence" value="ECO:0007669"/>
    <property type="project" value="TreeGrafter"/>
</dbReference>
<dbReference type="Pfam" id="PF03878">
    <property type="entry name" value="YIF1"/>
    <property type="match status" value="1"/>
</dbReference>
<keyword evidence="2 9" id="KW-0813">Transport</keyword>
<evidence type="ECO:0000256" key="2">
    <source>
        <dbReference type="ARBA" id="ARBA00022448"/>
    </source>
</evidence>
<dbReference type="AlphaFoldDB" id="A0A6U3VJX9"/>
<gene>
    <name evidence="11" type="ORF">DBRI1063_LOCUS24984</name>
</gene>
<keyword evidence="8 9" id="KW-0472">Membrane</keyword>
<feature type="compositionally biased region" description="Low complexity" evidence="10">
    <location>
        <begin position="86"/>
        <end position="97"/>
    </location>
</feature>
<dbReference type="GO" id="GO:0000139">
    <property type="term" value="C:Golgi membrane"/>
    <property type="evidence" value="ECO:0007669"/>
    <property type="project" value="UniProtKB-SubCell"/>
</dbReference>
<dbReference type="GO" id="GO:0005793">
    <property type="term" value="C:endoplasmic reticulum-Golgi intermediate compartment"/>
    <property type="evidence" value="ECO:0007669"/>
    <property type="project" value="UniProtKB-UniRule"/>
</dbReference>
<dbReference type="GO" id="GO:0015031">
    <property type="term" value="P:protein transport"/>
    <property type="evidence" value="ECO:0007669"/>
    <property type="project" value="UniProtKB-KW"/>
</dbReference>
<keyword evidence="7 9" id="KW-0333">Golgi apparatus</keyword>
<proteinExistence type="inferred from homology"/>
<evidence type="ECO:0000256" key="9">
    <source>
        <dbReference type="RuleBase" id="RU368073"/>
    </source>
</evidence>
<comment type="subcellular location">
    <subcellularLocation>
        <location evidence="9">Endoplasmic reticulum membrane</location>
        <topology evidence="9">Multi-pass membrane protein</topology>
    </subcellularLocation>
    <subcellularLocation>
        <location evidence="9">Golgi apparatus membrane</location>
        <topology evidence="9">Multi-pass membrane protein</topology>
    </subcellularLocation>
</comment>
<feature type="transmembrane region" description="Helical" evidence="9">
    <location>
        <begin position="215"/>
        <end position="236"/>
    </location>
</feature>
<keyword evidence="6 9" id="KW-1133">Transmembrane helix</keyword>
<evidence type="ECO:0000256" key="7">
    <source>
        <dbReference type="ARBA" id="ARBA00023034"/>
    </source>
</evidence>
<reference evidence="11" key="1">
    <citation type="submission" date="2021-01" db="EMBL/GenBank/DDBJ databases">
        <authorList>
            <person name="Corre E."/>
            <person name="Pelletier E."/>
            <person name="Niang G."/>
            <person name="Scheremetjew M."/>
            <person name="Finn R."/>
            <person name="Kale V."/>
            <person name="Holt S."/>
            <person name="Cochrane G."/>
            <person name="Meng A."/>
            <person name="Brown T."/>
            <person name="Cohen L."/>
        </authorList>
    </citation>
    <scope>NUCLEOTIDE SEQUENCE</scope>
    <source>
        <strain evidence="11">Pop2</strain>
    </source>
</reference>
<feature type="compositionally biased region" description="Polar residues" evidence="10">
    <location>
        <begin position="69"/>
        <end position="85"/>
    </location>
</feature>
<dbReference type="PANTHER" id="PTHR14083:SF0">
    <property type="entry name" value="YIP1D-INTERACTING FACTOR 1, ISOFORM C"/>
    <property type="match status" value="1"/>
</dbReference>
<comment type="function">
    <text evidence="9">Has a role in transport between endoplasmic reticulum and Golgi.</text>
</comment>
<evidence type="ECO:0000256" key="4">
    <source>
        <dbReference type="ARBA" id="ARBA00022824"/>
    </source>
</evidence>
<sequence length="373" mass="41365">MSFYSQQVPGQQQPPTSSTAGGNDFFYNQGSHGQQQTDSSYQGYTGNNDAGHSQQQQQQQQPSQQQQPMAANSQQWHQQPRQSVLSSAPAPAAASSQPPQPMNLWTPGVQQKAAATFMQVAGNGFSGQSIAGAAEQFGKDFFDEGTAKMIPGFEAAMKRLRVYFGVDNHYVKKKMQRVLFPFLFKQWKRLETESTNPNLAVEYALPYSDENAPDLYIPSMALITYVLLCALCYGTAGQFNPEVLPDVTTKCFVTQLIEVMIMKGCIYSMQTSMDFLDLFSYTGYKYLGLSVNMLVGLAIGYLSSSESSNGHKAYYITFLWTASAISYFVLKTMANNIPRVTAKTGPKREFMVLGFAASQFATCWFVSQTKFLN</sequence>
<protein>
    <recommendedName>
        <fullName evidence="9">Protein YIF1</fullName>
    </recommendedName>
</protein>
<feature type="compositionally biased region" description="Low complexity" evidence="10">
    <location>
        <begin position="53"/>
        <end position="68"/>
    </location>
</feature>
<dbReference type="InterPro" id="IPR005578">
    <property type="entry name" value="Yif1_fam"/>
</dbReference>
<evidence type="ECO:0000256" key="10">
    <source>
        <dbReference type="SAM" id="MobiDB-lite"/>
    </source>
</evidence>
<evidence type="ECO:0000256" key="5">
    <source>
        <dbReference type="ARBA" id="ARBA00022927"/>
    </source>
</evidence>
<feature type="transmembrane region" description="Helical" evidence="9">
    <location>
        <begin position="350"/>
        <end position="367"/>
    </location>
</feature>
<accession>A0A6U3VJX9</accession>
<keyword evidence="5 9" id="KW-0653">Protein transport</keyword>
<dbReference type="EMBL" id="HBGN01039054">
    <property type="protein sequence ID" value="CAD9357382.1"/>
    <property type="molecule type" value="Transcribed_RNA"/>
</dbReference>
<evidence type="ECO:0000313" key="11">
    <source>
        <dbReference type="EMBL" id="CAD9357382.1"/>
    </source>
</evidence>
<evidence type="ECO:0000256" key="3">
    <source>
        <dbReference type="ARBA" id="ARBA00022692"/>
    </source>
</evidence>
<dbReference type="GO" id="GO:0006888">
    <property type="term" value="P:endoplasmic reticulum to Golgi vesicle-mediated transport"/>
    <property type="evidence" value="ECO:0007669"/>
    <property type="project" value="UniProtKB-UniRule"/>
</dbReference>
<comment type="similarity">
    <text evidence="1 9">Belongs to the YIF1 family.</text>
</comment>
<keyword evidence="3 9" id="KW-0812">Transmembrane</keyword>
<evidence type="ECO:0000256" key="8">
    <source>
        <dbReference type="ARBA" id="ARBA00023136"/>
    </source>
</evidence>
<evidence type="ECO:0000256" key="1">
    <source>
        <dbReference type="ARBA" id="ARBA00009727"/>
    </source>
</evidence>
<evidence type="ECO:0000256" key="6">
    <source>
        <dbReference type="ARBA" id="ARBA00022989"/>
    </source>
</evidence>